<reference evidence="5 6" key="1">
    <citation type="submission" date="2016-07" db="EMBL/GenBank/DDBJ databases">
        <title>Characterization of isolates of Eisenbergiella tayi derived from blood cultures, using whole genome sequencing.</title>
        <authorList>
            <person name="Burdz T."/>
            <person name="Wiebe D."/>
            <person name="Huynh C."/>
            <person name="Bernard K."/>
        </authorList>
    </citation>
    <scope>NUCLEOTIDE SEQUENCE [LARGE SCALE GENOMIC DNA]</scope>
    <source>
        <strain evidence="5 6">NML 110608</strain>
    </source>
</reference>
<dbReference type="InterPro" id="IPR036291">
    <property type="entry name" value="NAD(P)-bd_dom_sf"/>
</dbReference>
<dbReference type="Gene3D" id="3.30.360.10">
    <property type="entry name" value="Dihydrodipicolinate Reductase, domain 2"/>
    <property type="match status" value="1"/>
</dbReference>
<dbReference type="GO" id="GO:0033712">
    <property type="term" value="F:1,5-anhydro-D-fructose reductase (1,5-anhydro-D-mannitol-forming) activity"/>
    <property type="evidence" value="ECO:0007669"/>
    <property type="project" value="UniProtKB-EC"/>
</dbReference>
<dbReference type="OrthoDB" id="9783105at2"/>
<organism evidence="5 6">
    <name type="scientific">Eisenbergiella tayi</name>
    <dbReference type="NCBI Taxonomy" id="1432052"/>
    <lineage>
        <taxon>Bacteria</taxon>
        <taxon>Bacillati</taxon>
        <taxon>Bacillota</taxon>
        <taxon>Clostridia</taxon>
        <taxon>Lachnospirales</taxon>
        <taxon>Lachnospiraceae</taxon>
        <taxon>Eisenbergiella</taxon>
    </lineage>
</organism>
<dbReference type="InterPro" id="IPR000683">
    <property type="entry name" value="Gfo/Idh/MocA-like_OxRdtase_N"/>
</dbReference>
<comment type="caution">
    <text evidence="5">The sequence shown here is derived from an EMBL/GenBank/DDBJ whole genome shotgun (WGS) entry which is preliminary data.</text>
</comment>
<evidence type="ECO:0000256" key="2">
    <source>
        <dbReference type="ARBA" id="ARBA00023002"/>
    </source>
</evidence>
<gene>
    <name evidence="5" type="primary">afr_3</name>
    <name evidence="5" type="ORF">BEI61_03393</name>
</gene>
<dbReference type="Proteomes" id="UP000094067">
    <property type="component" value="Unassembled WGS sequence"/>
</dbReference>
<dbReference type="PANTHER" id="PTHR22604">
    <property type="entry name" value="OXIDOREDUCTASES"/>
    <property type="match status" value="1"/>
</dbReference>
<accession>A0A1E3AFL9</accession>
<comment type="similarity">
    <text evidence="1">Belongs to the Gfo/Idh/MocA family.</text>
</comment>
<keyword evidence="2 5" id="KW-0560">Oxidoreductase</keyword>
<protein>
    <submittedName>
        <fullName evidence="5">1,5-anhydro-D-fructose reductase</fullName>
        <ecNumber evidence="5">1.1.1.292</ecNumber>
    </submittedName>
</protein>
<feature type="domain" description="Gfo/Idh/MocA-like oxidoreductase N-terminal" evidence="3">
    <location>
        <begin position="4"/>
        <end position="121"/>
    </location>
</feature>
<evidence type="ECO:0000313" key="5">
    <source>
        <dbReference type="EMBL" id="ODM07503.1"/>
    </source>
</evidence>
<evidence type="ECO:0000259" key="4">
    <source>
        <dbReference type="Pfam" id="PF22725"/>
    </source>
</evidence>
<dbReference type="EC" id="1.1.1.292" evidence="5"/>
<dbReference type="RefSeq" id="WP_081331249.1">
    <property type="nucleotide sequence ID" value="NZ_JAQCZP010000032.1"/>
</dbReference>
<dbReference type="InterPro" id="IPR055170">
    <property type="entry name" value="GFO_IDH_MocA-like_dom"/>
</dbReference>
<dbReference type="PATRIC" id="fig|1432052.4.peg.3778"/>
<dbReference type="InterPro" id="IPR050984">
    <property type="entry name" value="Gfo/Idh/MocA_domain"/>
</dbReference>
<dbReference type="Pfam" id="PF01408">
    <property type="entry name" value="GFO_IDH_MocA"/>
    <property type="match status" value="1"/>
</dbReference>
<dbReference type="GO" id="GO:0000166">
    <property type="term" value="F:nucleotide binding"/>
    <property type="evidence" value="ECO:0007669"/>
    <property type="project" value="InterPro"/>
</dbReference>
<dbReference type="PANTHER" id="PTHR22604:SF105">
    <property type="entry name" value="TRANS-1,2-DIHYDROBENZENE-1,2-DIOL DEHYDROGENASE"/>
    <property type="match status" value="1"/>
</dbReference>
<name>A0A1E3AFL9_9FIRM</name>
<dbReference type="SUPFAM" id="SSF55347">
    <property type="entry name" value="Glyceraldehyde-3-phosphate dehydrogenase-like, C-terminal domain"/>
    <property type="match status" value="1"/>
</dbReference>
<evidence type="ECO:0000313" key="6">
    <source>
        <dbReference type="Proteomes" id="UP000094067"/>
    </source>
</evidence>
<dbReference type="SUPFAM" id="SSF51735">
    <property type="entry name" value="NAD(P)-binding Rossmann-fold domains"/>
    <property type="match status" value="1"/>
</dbReference>
<evidence type="ECO:0000259" key="3">
    <source>
        <dbReference type="Pfam" id="PF01408"/>
    </source>
</evidence>
<sequence length="319" mass="35889">MKNFRFAIMGAGNIANKFCDAVKRMGDCEVAAVASKSMERAKGFAEKNGIKAAYDSYEKMLAEEKPDCVYIAVTQDAHYALCMLCLDYKTPVLCEKAMFLNSAQAEEVLTRAEKEKVFVMEAMWSRFLPAIKMAKQWMDEGKIGTPSFIDTAIGFLAPVDKDNRYYSPKLGGGASYDITVYAYELTTFMIEQPVEDVQVSAVWSDTGVDISDQVTLRFPGILASLRTSFAAGLHERMVIYGNEGKIVIPHPHFAEEVFLYDKNNELVMRFQDTVTENGFLYEIEEVANCIRDGRTESPVVPHSLTRECAKLFDRILETR</sequence>
<dbReference type="AlphaFoldDB" id="A0A1E3AFL9"/>
<dbReference type="EMBL" id="MCGH01000002">
    <property type="protein sequence ID" value="ODM07503.1"/>
    <property type="molecule type" value="Genomic_DNA"/>
</dbReference>
<proteinExistence type="inferred from homology"/>
<dbReference type="Pfam" id="PF22725">
    <property type="entry name" value="GFO_IDH_MocA_C3"/>
    <property type="match status" value="1"/>
</dbReference>
<feature type="domain" description="GFO/IDH/MocA-like oxidoreductase" evidence="4">
    <location>
        <begin position="132"/>
        <end position="246"/>
    </location>
</feature>
<evidence type="ECO:0000256" key="1">
    <source>
        <dbReference type="ARBA" id="ARBA00010928"/>
    </source>
</evidence>
<dbReference type="Gene3D" id="3.40.50.720">
    <property type="entry name" value="NAD(P)-binding Rossmann-like Domain"/>
    <property type="match status" value="1"/>
</dbReference>